<organism evidence="2 3">
    <name type="scientific">Panagrolaimus davidi</name>
    <dbReference type="NCBI Taxonomy" id="227884"/>
    <lineage>
        <taxon>Eukaryota</taxon>
        <taxon>Metazoa</taxon>
        <taxon>Ecdysozoa</taxon>
        <taxon>Nematoda</taxon>
        <taxon>Chromadorea</taxon>
        <taxon>Rhabditida</taxon>
        <taxon>Tylenchina</taxon>
        <taxon>Panagrolaimomorpha</taxon>
        <taxon>Panagrolaimoidea</taxon>
        <taxon>Panagrolaimidae</taxon>
        <taxon>Panagrolaimus</taxon>
    </lineage>
</organism>
<feature type="compositionally biased region" description="Polar residues" evidence="1">
    <location>
        <begin position="152"/>
        <end position="170"/>
    </location>
</feature>
<evidence type="ECO:0000313" key="3">
    <source>
        <dbReference type="WBParaSite" id="PDA_v2.g26481.t1"/>
    </source>
</evidence>
<evidence type="ECO:0000256" key="1">
    <source>
        <dbReference type="SAM" id="MobiDB-lite"/>
    </source>
</evidence>
<reference evidence="3" key="1">
    <citation type="submission" date="2022-11" db="UniProtKB">
        <authorList>
            <consortium name="WormBaseParasite"/>
        </authorList>
    </citation>
    <scope>IDENTIFICATION</scope>
</reference>
<name>A0A914Q519_9BILA</name>
<proteinExistence type="predicted"/>
<dbReference type="WBParaSite" id="PDA_v2.g26481.t1">
    <property type="protein sequence ID" value="PDA_v2.g26481.t1"/>
    <property type="gene ID" value="PDA_v2.g26481"/>
</dbReference>
<dbReference type="Proteomes" id="UP000887578">
    <property type="component" value="Unplaced"/>
</dbReference>
<protein>
    <submittedName>
        <fullName evidence="3">Uncharacterized protein</fullName>
    </submittedName>
</protein>
<accession>A0A914Q519</accession>
<keyword evidence="2" id="KW-1185">Reference proteome</keyword>
<feature type="region of interest" description="Disordered" evidence="1">
    <location>
        <begin position="152"/>
        <end position="184"/>
    </location>
</feature>
<dbReference type="AlphaFoldDB" id="A0A914Q519"/>
<evidence type="ECO:0000313" key="2">
    <source>
        <dbReference type="Proteomes" id="UP000887578"/>
    </source>
</evidence>
<sequence length="195" mass="22401">MSLVSVHSYNKSNNNEYCGTAATYFIVSHNYEDKEKLQLWNKSSASTFRNINEDNDDFKKQWKNENILNITNKSTFSLHIAAYENSIEAVALDLTDNENIEEYKKEKFGSIKTSKQCFTDSLKFRNPFEFPRQQNVNQRNEPEVMRFSASQRLLGSQRPTSSQQIGNNDEQFVPPQMPPGAGTAGSKFFFSLKIL</sequence>